<gene>
    <name evidence="10" type="ORF">G2W53_004685</name>
</gene>
<comment type="caution">
    <text evidence="10">The sequence shown here is derived from an EMBL/GenBank/DDBJ whole genome shotgun (WGS) entry which is preliminary data.</text>
</comment>
<evidence type="ECO:0000256" key="3">
    <source>
        <dbReference type="ARBA" id="ARBA00022630"/>
    </source>
</evidence>
<comment type="similarity">
    <text evidence="2">Belongs to the oxygen-dependent FAD-linked oxidoreductase family.</text>
</comment>
<dbReference type="GO" id="GO:1901696">
    <property type="term" value="P:cannabinoid biosynthetic process"/>
    <property type="evidence" value="ECO:0007669"/>
    <property type="project" value="UniProtKB-ARBA"/>
</dbReference>
<proteinExistence type="inferred from homology"/>
<comment type="cofactor">
    <cofactor evidence="1">
        <name>FAD</name>
        <dbReference type="ChEBI" id="CHEBI:57692"/>
    </cofactor>
</comment>
<dbReference type="PROSITE" id="PS51387">
    <property type="entry name" value="FAD_PCMH"/>
    <property type="match status" value="1"/>
</dbReference>
<dbReference type="FunFam" id="3.30.43.10:FF:000004">
    <property type="entry name" value="Berberine bridge enzyme-like 15"/>
    <property type="match status" value="1"/>
</dbReference>
<accession>A0A835CKG6</accession>
<evidence type="ECO:0000256" key="6">
    <source>
        <dbReference type="ARBA" id="ARBA00023157"/>
    </source>
</evidence>
<keyword evidence="4 8" id="KW-0732">Signal</keyword>
<feature type="signal peptide" evidence="8">
    <location>
        <begin position="1"/>
        <end position="29"/>
    </location>
</feature>
<evidence type="ECO:0000256" key="2">
    <source>
        <dbReference type="ARBA" id="ARBA00005466"/>
    </source>
</evidence>
<dbReference type="OrthoDB" id="407275at2759"/>
<feature type="chain" id="PRO_5032753001" evidence="8">
    <location>
        <begin position="30"/>
        <end position="542"/>
    </location>
</feature>
<dbReference type="InterPro" id="IPR012951">
    <property type="entry name" value="BBE"/>
</dbReference>
<evidence type="ECO:0000256" key="4">
    <source>
        <dbReference type="ARBA" id="ARBA00022729"/>
    </source>
</evidence>
<keyword evidence="3" id="KW-0285">Flavoprotein</keyword>
<sequence>MAESLFYFPYLYAILLLLLLPLSSPLADTSVYDNFLKCLTTHTSPSDQSSVSQILFAQSNVSYPSVLRNYIRNARFNTSSTPKPSLIVTPLHESHVQSTVICAKSIPIQIKIRSGGHDFEGISYVSNEPFIVLDLFNLRSISVDVQNDVAVIQSGATIGELYYRIWKKSRAHAFPAGVCPTMGVGGHVGGGGYGNMLRRYGLSVDNVVDARIVDVNGRILDKDSMGEDLFWAIRGGGGGSFGVILSYTVKLVRVPETVTVFRVERTLEQNATDLVVQWQEVAPRVDDRLFMRLLLQPVSSKVKKGEKTVRASVVTLFLGRADELVTLLGKQFPLLGLKKENCNETAWIESVLWWANYPLGTKPEVLLDRNLNAASFLKRKSDYVQNPIRREGLERIWKEMIELGKTGFVFNPYGGKMNEIPADATPFPHRAGNLFKIQYSVNWVDPGSEADKNFTTQARRLYSFMTPFVSKNPRSAFLNYRDLDIGINTFGENSYEEGEVYGLKYFNGNFERLVKIKTAVDPENFFRNEQSIPCSILLLVKD</sequence>
<keyword evidence="5" id="KW-0274">FAD</keyword>
<dbReference type="InterPro" id="IPR036318">
    <property type="entry name" value="FAD-bd_PCMH-like_sf"/>
</dbReference>
<dbReference type="InterPro" id="IPR016167">
    <property type="entry name" value="FAD-bd_PCMH_sub1"/>
</dbReference>
<evidence type="ECO:0000313" key="10">
    <source>
        <dbReference type="EMBL" id="KAF7842387.1"/>
    </source>
</evidence>
<dbReference type="Gene3D" id="3.30.465.10">
    <property type="match status" value="1"/>
</dbReference>
<dbReference type="GO" id="GO:0071949">
    <property type="term" value="F:FAD binding"/>
    <property type="evidence" value="ECO:0007669"/>
    <property type="project" value="InterPro"/>
</dbReference>
<evidence type="ECO:0000256" key="8">
    <source>
        <dbReference type="SAM" id="SignalP"/>
    </source>
</evidence>
<dbReference type="Pfam" id="PF01565">
    <property type="entry name" value="FAD_binding_4"/>
    <property type="match status" value="1"/>
</dbReference>
<dbReference type="Proteomes" id="UP000634136">
    <property type="component" value="Unassembled WGS sequence"/>
</dbReference>
<protein>
    <submittedName>
        <fullName evidence="10">Berberine bridge enzyme-like 21</fullName>
    </submittedName>
</protein>
<reference evidence="10" key="1">
    <citation type="submission" date="2020-09" db="EMBL/GenBank/DDBJ databases">
        <title>Genome-Enabled Discovery of Anthraquinone Biosynthesis in Senna tora.</title>
        <authorList>
            <person name="Kang S.-H."/>
            <person name="Pandey R.P."/>
            <person name="Lee C.-M."/>
            <person name="Sim J.-S."/>
            <person name="Jeong J.-T."/>
            <person name="Choi B.-S."/>
            <person name="Jung M."/>
            <person name="Ginzburg D."/>
            <person name="Zhao K."/>
            <person name="Won S.Y."/>
            <person name="Oh T.-J."/>
            <person name="Yu Y."/>
            <person name="Kim N.-H."/>
            <person name="Lee O.R."/>
            <person name="Lee T.-H."/>
            <person name="Bashyal P."/>
            <person name="Kim T.-S."/>
            <person name="Lee W.-H."/>
            <person name="Kawkins C."/>
            <person name="Kim C.-K."/>
            <person name="Kim J.S."/>
            <person name="Ahn B.O."/>
            <person name="Rhee S.Y."/>
            <person name="Sohng J.K."/>
        </authorList>
    </citation>
    <scope>NUCLEOTIDE SEQUENCE</scope>
    <source>
        <tissue evidence="10">Leaf</tissue>
    </source>
</reference>
<dbReference type="Gene3D" id="3.30.43.10">
    <property type="entry name" value="Uridine Diphospho-n-acetylenolpyruvylglucosamine Reductase, domain 2"/>
    <property type="match status" value="1"/>
</dbReference>
<dbReference type="Pfam" id="PF08031">
    <property type="entry name" value="BBE"/>
    <property type="match status" value="1"/>
</dbReference>
<evidence type="ECO:0000256" key="5">
    <source>
        <dbReference type="ARBA" id="ARBA00022827"/>
    </source>
</evidence>
<feature type="domain" description="FAD-binding PCMH-type" evidence="9">
    <location>
        <begin position="80"/>
        <end position="254"/>
    </location>
</feature>
<dbReference type="InterPro" id="IPR006094">
    <property type="entry name" value="Oxid_FAD_bind_N"/>
</dbReference>
<dbReference type="SUPFAM" id="SSF56176">
    <property type="entry name" value="FAD-binding/transporter-associated domain-like"/>
    <property type="match status" value="1"/>
</dbReference>
<organism evidence="10 11">
    <name type="scientific">Senna tora</name>
    <dbReference type="NCBI Taxonomy" id="362788"/>
    <lineage>
        <taxon>Eukaryota</taxon>
        <taxon>Viridiplantae</taxon>
        <taxon>Streptophyta</taxon>
        <taxon>Embryophyta</taxon>
        <taxon>Tracheophyta</taxon>
        <taxon>Spermatophyta</taxon>
        <taxon>Magnoliopsida</taxon>
        <taxon>eudicotyledons</taxon>
        <taxon>Gunneridae</taxon>
        <taxon>Pentapetalae</taxon>
        <taxon>rosids</taxon>
        <taxon>fabids</taxon>
        <taxon>Fabales</taxon>
        <taxon>Fabaceae</taxon>
        <taxon>Caesalpinioideae</taxon>
        <taxon>Cassia clade</taxon>
        <taxon>Senna</taxon>
    </lineage>
</organism>
<name>A0A835CKG6_9FABA</name>
<keyword evidence="11" id="KW-1185">Reference proteome</keyword>
<dbReference type="InterPro" id="IPR016169">
    <property type="entry name" value="FAD-bd_PCMH_sub2"/>
</dbReference>
<keyword evidence="6" id="KW-1015">Disulfide bond</keyword>
<dbReference type="InterPro" id="IPR016166">
    <property type="entry name" value="FAD-bd_PCMH"/>
</dbReference>
<dbReference type="Gene3D" id="3.40.462.20">
    <property type="match status" value="1"/>
</dbReference>
<evidence type="ECO:0000256" key="1">
    <source>
        <dbReference type="ARBA" id="ARBA00001974"/>
    </source>
</evidence>
<keyword evidence="7" id="KW-0325">Glycoprotein</keyword>
<dbReference type="EMBL" id="JAAIUW010000002">
    <property type="protein sequence ID" value="KAF7842387.1"/>
    <property type="molecule type" value="Genomic_DNA"/>
</dbReference>
<dbReference type="AlphaFoldDB" id="A0A835CKG6"/>
<evidence type="ECO:0000313" key="11">
    <source>
        <dbReference type="Proteomes" id="UP000634136"/>
    </source>
</evidence>
<dbReference type="PANTHER" id="PTHR32448">
    <property type="entry name" value="OS08G0158400 PROTEIN"/>
    <property type="match status" value="1"/>
</dbReference>
<evidence type="ECO:0000256" key="7">
    <source>
        <dbReference type="ARBA" id="ARBA00023180"/>
    </source>
</evidence>
<dbReference type="GO" id="GO:0016491">
    <property type="term" value="F:oxidoreductase activity"/>
    <property type="evidence" value="ECO:0007669"/>
    <property type="project" value="InterPro"/>
</dbReference>
<evidence type="ECO:0000259" key="9">
    <source>
        <dbReference type="PROSITE" id="PS51387"/>
    </source>
</evidence>